<dbReference type="PANTHER" id="PTHR43135:SF3">
    <property type="entry name" value="ALPHA-D-RIBOSE 1-METHYLPHOSPHONATE 5-TRIPHOSPHATE DIPHOSPHATASE"/>
    <property type="match status" value="1"/>
</dbReference>
<dbReference type="AlphaFoldDB" id="A0A1H6N3B4"/>
<proteinExistence type="predicted"/>
<gene>
    <name evidence="3" type="ORF">SAMN05660691_03186</name>
</gene>
<dbReference type="OrthoDB" id="783596at2"/>
<dbReference type="Pfam" id="PF01979">
    <property type="entry name" value="Amidohydro_1"/>
    <property type="match status" value="1"/>
</dbReference>
<evidence type="ECO:0000313" key="3">
    <source>
        <dbReference type="EMBL" id="SEI05901.1"/>
    </source>
</evidence>
<keyword evidence="4" id="KW-1185">Reference proteome</keyword>
<dbReference type="GO" id="GO:0016810">
    <property type="term" value="F:hydrolase activity, acting on carbon-nitrogen (but not peptide) bonds"/>
    <property type="evidence" value="ECO:0007669"/>
    <property type="project" value="InterPro"/>
</dbReference>
<dbReference type="SUPFAM" id="SSF51338">
    <property type="entry name" value="Composite domain of metallo-dependent hydrolases"/>
    <property type="match status" value="1"/>
</dbReference>
<dbReference type="STRING" id="173990.SAMN05660691_03186"/>
<dbReference type="Gene3D" id="2.30.40.10">
    <property type="entry name" value="Urease, subunit C, domain 1"/>
    <property type="match status" value="1"/>
</dbReference>
<dbReference type="EMBL" id="FNXF01000014">
    <property type="protein sequence ID" value="SEI05901.1"/>
    <property type="molecule type" value="Genomic_DNA"/>
</dbReference>
<name>A0A1H6N3B4_9GAMM</name>
<dbReference type="InterPro" id="IPR032466">
    <property type="entry name" value="Metal_Hydrolase"/>
</dbReference>
<feature type="chain" id="PRO_5011502517" evidence="1">
    <location>
        <begin position="26"/>
        <end position="434"/>
    </location>
</feature>
<organism evidence="3 4">
    <name type="scientific">Rheinheimera pacifica</name>
    <dbReference type="NCBI Taxonomy" id="173990"/>
    <lineage>
        <taxon>Bacteria</taxon>
        <taxon>Pseudomonadati</taxon>
        <taxon>Pseudomonadota</taxon>
        <taxon>Gammaproteobacteria</taxon>
        <taxon>Chromatiales</taxon>
        <taxon>Chromatiaceae</taxon>
        <taxon>Rheinheimera</taxon>
    </lineage>
</organism>
<feature type="domain" description="Amidohydrolase-related" evidence="2">
    <location>
        <begin position="317"/>
        <end position="416"/>
    </location>
</feature>
<dbReference type="Proteomes" id="UP000199371">
    <property type="component" value="Unassembled WGS sequence"/>
</dbReference>
<keyword evidence="1" id="KW-0732">Signal</keyword>
<dbReference type="InterPro" id="IPR006680">
    <property type="entry name" value="Amidohydro-rel"/>
</dbReference>
<evidence type="ECO:0000259" key="2">
    <source>
        <dbReference type="Pfam" id="PF01979"/>
    </source>
</evidence>
<dbReference type="SUPFAM" id="SSF51556">
    <property type="entry name" value="Metallo-dependent hydrolases"/>
    <property type="match status" value="1"/>
</dbReference>
<protein>
    <submittedName>
        <fullName evidence="3">Imidazolonepropionase</fullName>
    </submittedName>
</protein>
<dbReference type="RefSeq" id="WP_092795484.1">
    <property type="nucleotide sequence ID" value="NZ_FNXF01000014.1"/>
</dbReference>
<feature type="signal peptide" evidence="1">
    <location>
        <begin position="1"/>
        <end position="25"/>
    </location>
</feature>
<evidence type="ECO:0000256" key="1">
    <source>
        <dbReference type="SAM" id="SignalP"/>
    </source>
</evidence>
<dbReference type="Gene3D" id="3.20.20.140">
    <property type="entry name" value="Metal-dependent hydrolases"/>
    <property type="match status" value="1"/>
</dbReference>
<dbReference type="InterPro" id="IPR051781">
    <property type="entry name" value="Metallo-dep_Hydrolase"/>
</dbReference>
<sequence>MKLSKTCLSLFAALAGSLGGTQALAHDMVPGKAAEGPLLLTGLTIHTVTDGVKTDSDILIVDGKIAAVGQNLSAPQGATVLALDGKHLYPGLIALANQLGLIEIEAVRSTDDSREVTQTNPDIKAKVGYNADSEVIPTIRSNGFAYSMIYPDGSMLMGQSSLMQLDAWNYQDAVVADGTGLHVRWPNASTLGSRWNPKPADEVRKANAEQLAKLQQYFQAAKAYYDAEQAGLNRGIDSRWHEMLAVFKGERPLFVHADDERQIRQAMLLAKEYNLKLTIVGGRDSWRLADELAAAKVAVIYTAPYGLPSRGDENYSRAFTVPKTLQDAGVNYALSLDGYWDTRNLVFAAGQAISFGLTPEQALRSVTINAAQIAGVADKIGSIEVGKAASLVVSEGDIFDYLGHKVTHLWIGGREVDLNNRHKQLHNKYKQRIN</sequence>
<evidence type="ECO:0000313" key="4">
    <source>
        <dbReference type="Proteomes" id="UP000199371"/>
    </source>
</evidence>
<dbReference type="InterPro" id="IPR011059">
    <property type="entry name" value="Metal-dep_hydrolase_composite"/>
</dbReference>
<accession>A0A1H6N3B4</accession>
<reference evidence="4" key="1">
    <citation type="submission" date="2016-10" db="EMBL/GenBank/DDBJ databases">
        <authorList>
            <person name="Varghese N."/>
            <person name="Submissions S."/>
        </authorList>
    </citation>
    <scope>NUCLEOTIDE SEQUENCE [LARGE SCALE GENOMIC DNA]</scope>
    <source>
        <strain evidence="4">DSM 17616</strain>
    </source>
</reference>
<dbReference type="PANTHER" id="PTHR43135">
    <property type="entry name" value="ALPHA-D-RIBOSE 1-METHYLPHOSPHONATE 5-TRIPHOSPHATE DIPHOSPHATASE"/>
    <property type="match status" value="1"/>
</dbReference>